<sequence length="283" mass="29909">MTTESVPESEPTSASMSGAGAFSLLPGAAGSPVILHVPHASRAIPAAVRSGIVLDDAALERELDHITDAHTDRLAALAARACSLTPWRFVNRLSRLVVDPERFPDEREEMLSVGMGAVYTRTTHGERLRDPDADPAPLVDRYFTPYARAMTAAVEDRLAATGRAVVVDVHSYPSRALPYELHGTGPRPPVCLGTDSFHTPPALTAHARRAFAGLGGTAVDTPFAGTYVPLRFHGRERRVEALMVEIRRDGYMREPGGPPGPGLSALAGALAELVDAIGGGPGG</sequence>
<comment type="caution">
    <text evidence="1">The sequence shown here is derived from an EMBL/GenBank/DDBJ whole genome shotgun (WGS) entry which is preliminary data.</text>
</comment>
<reference evidence="1 2" key="1">
    <citation type="submission" date="2022-10" db="EMBL/GenBank/DDBJ databases">
        <title>Draft genome sequence of Streptomyces sp. YSPA8.</title>
        <authorList>
            <person name="Moriuchi R."/>
            <person name="Dohra H."/>
            <person name="Yamamura H."/>
            <person name="Kodani S."/>
        </authorList>
    </citation>
    <scope>NUCLEOTIDE SEQUENCE [LARGE SCALE GENOMIC DNA]</scope>
    <source>
        <strain evidence="1 2">YSPA8</strain>
    </source>
</reference>
<protein>
    <submittedName>
        <fullName evidence="1">N-formylglutamate amidohydrolase</fullName>
    </submittedName>
</protein>
<accession>A0ABQ5P6Y6</accession>
<dbReference type="EMBL" id="BSBI01000014">
    <property type="protein sequence ID" value="GLF98350.1"/>
    <property type="molecule type" value="Genomic_DNA"/>
</dbReference>
<organism evidence="1 2">
    <name type="scientific">Streptomyces yaizuensis</name>
    <dbReference type="NCBI Taxonomy" id="2989713"/>
    <lineage>
        <taxon>Bacteria</taxon>
        <taxon>Bacillati</taxon>
        <taxon>Actinomycetota</taxon>
        <taxon>Actinomycetes</taxon>
        <taxon>Kitasatosporales</taxon>
        <taxon>Streptomycetaceae</taxon>
        <taxon>Streptomyces</taxon>
    </lineage>
</organism>
<dbReference type="Proteomes" id="UP001291653">
    <property type="component" value="Unassembled WGS sequence"/>
</dbReference>
<gene>
    <name evidence="1" type="ORF">SYYSPA8_28655</name>
</gene>
<keyword evidence="2" id="KW-1185">Reference proteome</keyword>
<evidence type="ECO:0000313" key="1">
    <source>
        <dbReference type="EMBL" id="GLF98350.1"/>
    </source>
</evidence>
<dbReference type="SUPFAM" id="SSF53187">
    <property type="entry name" value="Zn-dependent exopeptidases"/>
    <property type="match status" value="1"/>
</dbReference>
<dbReference type="Pfam" id="PF05013">
    <property type="entry name" value="FGase"/>
    <property type="match status" value="1"/>
</dbReference>
<dbReference type="InterPro" id="IPR007709">
    <property type="entry name" value="N-FG_amidohydro"/>
</dbReference>
<name>A0ABQ5P6Y6_9ACTN</name>
<dbReference type="Gene3D" id="3.40.630.40">
    <property type="entry name" value="Zn-dependent exopeptidases"/>
    <property type="match status" value="1"/>
</dbReference>
<proteinExistence type="predicted"/>
<evidence type="ECO:0000313" key="2">
    <source>
        <dbReference type="Proteomes" id="UP001291653"/>
    </source>
</evidence>